<protein>
    <submittedName>
        <fullName evidence="4">Maleylacetoacetate isomerase</fullName>
        <ecNumber evidence="4">5.2.1.2</ecNumber>
    </submittedName>
</protein>
<feature type="domain" description="GST N-terminal" evidence="2">
    <location>
        <begin position="1"/>
        <end position="83"/>
    </location>
</feature>
<reference evidence="4 5" key="1">
    <citation type="journal article" date="2005" name="Nucleic Acids Res.">
        <title>Genomic blueprint of Hahella chejuensis, a marine microbe producing an algicidal agent.</title>
        <authorList>
            <person name="Jeong H."/>
            <person name="Yim J.H."/>
            <person name="Lee C."/>
            <person name="Choi S.-H."/>
            <person name="Park Y.K."/>
            <person name="Yoon S.H."/>
            <person name="Hur C.-G."/>
            <person name="Kang H.-Y."/>
            <person name="Kim D."/>
            <person name="Lee H.H."/>
            <person name="Park K.H."/>
            <person name="Park S.-H."/>
            <person name="Park H.-S."/>
            <person name="Lee H.K."/>
            <person name="Oh T.K."/>
            <person name="Kim J.F."/>
        </authorList>
    </citation>
    <scope>NUCLEOTIDE SEQUENCE [LARGE SCALE GENOMIC DNA]</scope>
    <source>
        <strain evidence="4 5">KCTC 2396</strain>
    </source>
</reference>
<comment type="similarity">
    <text evidence="1">Belongs to the GST superfamily. Zeta family.</text>
</comment>
<dbReference type="GO" id="GO:0006559">
    <property type="term" value="P:L-phenylalanine catabolic process"/>
    <property type="evidence" value="ECO:0007669"/>
    <property type="project" value="TreeGrafter"/>
</dbReference>
<dbReference type="PANTHER" id="PTHR42673:SF21">
    <property type="entry name" value="GLUTATHIONE S-TRANSFERASE YFCF"/>
    <property type="match status" value="1"/>
</dbReference>
<dbReference type="SUPFAM" id="SSF52833">
    <property type="entry name" value="Thioredoxin-like"/>
    <property type="match status" value="1"/>
</dbReference>
<sequence>MMLLYDYWRSSAAYRVRIALNLKGLPYEAHSVHLVKDGGQQHQSDYRALNPQGLVPLLTDGSFRLNQSLAIIEYLEDTHPSPALLPADPQSKAQVRAFSQVIACDIHPLDNLRVLQYLTGPMEVSEERKLVWYQHWILEGFKALEKMAASYADAGPYCFGEQVTMADVCLIPQVYNADRFNCPMTDFPRLREINDNCLKLEAFQKATPEQQADAT</sequence>
<evidence type="ECO:0000259" key="2">
    <source>
        <dbReference type="PROSITE" id="PS50404"/>
    </source>
</evidence>
<feature type="domain" description="GST C-terminal" evidence="3">
    <location>
        <begin position="88"/>
        <end position="215"/>
    </location>
</feature>
<keyword evidence="5" id="KW-1185">Reference proteome</keyword>
<dbReference type="SUPFAM" id="SSF47616">
    <property type="entry name" value="GST C-terminal domain-like"/>
    <property type="match status" value="1"/>
</dbReference>
<evidence type="ECO:0000259" key="3">
    <source>
        <dbReference type="PROSITE" id="PS50405"/>
    </source>
</evidence>
<dbReference type="GO" id="GO:0005737">
    <property type="term" value="C:cytoplasm"/>
    <property type="evidence" value="ECO:0007669"/>
    <property type="project" value="InterPro"/>
</dbReference>
<dbReference type="PANTHER" id="PTHR42673">
    <property type="entry name" value="MALEYLACETOACETATE ISOMERASE"/>
    <property type="match status" value="1"/>
</dbReference>
<dbReference type="SFLD" id="SFLDS00019">
    <property type="entry name" value="Glutathione_Transferase_(cytos"/>
    <property type="match status" value="1"/>
</dbReference>
<gene>
    <name evidence="4" type="primary">maiA</name>
    <name evidence="4" type="ordered locus">HCH_00952</name>
</gene>
<dbReference type="Pfam" id="PF13417">
    <property type="entry name" value="GST_N_3"/>
    <property type="match status" value="1"/>
</dbReference>
<dbReference type="InterPro" id="IPR034333">
    <property type="entry name" value="GST_Zeta_N"/>
</dbReference>
<organism evidence="4 5">
    <name type="scientific">Hahella chejuensis (strain KCTC 2396)</name>
    <dbReference type="NCBI Taxonomy" id="349521"/>
    <lineage>
        <taxon>Bacteria</taxon>
        <taxon>Pseudomonadati</taxon>
        <taxon>Pseudomonadota</taxon>
        <taxon>Gammaproteobacteria</taxon>
        <taxon>Oceanospirillales</taxon>
        <taxon>Hahellaceae</taxon>
        <taxon>Hahella</taxon>
    </lineage>
</organism>
<dbReference type="FunFam" id="3.40.30.10:FF:000293">
    <property type="entry name" value="Maleylacetoacetate isomerase MaiA"/>
    <property type="match status" value="1"/>
</dbReference>
<dbReference type="Proteomes" id="UP000000238">
    <property type="component" value="Chromosome"/>
</dbReference>
<dbReference type="Gene3D" id="1.20.1050.10">
    <property type="match status" value="1"/>
</dbReference>
<dbReference type="FunFam" id="1.20.1050.10:FF:000017">
    <property type="entry name" value="Maleylacetoacetate isomerase"/>
    <property type="match status" value="1"/>
</dbReference>
<dbReference type="InterPro" id="IPR004045">
    <property type="entry name" value="Glutathione_S-Trfase_N"/>
</dbReference>
<proteinExistence type="inferred from homology"/>
<dbReference type="CDD" id="cd03042">
    <property type="entry name" value="GST_N_Zeta"/>
    <property type="match status" value="1"/>
</dbReference>
<dbReference type="GO" id="GO:0016034">
    <property type="term" value="F:maleylacetoacetate isomerase activity"/>
    <property type="evidence" value="ECO:0007669"/>
    <property type="project" value="UniProtKB-EC"/>
</dbReference>
<keyword evidence="4" id="KW-0413">Isomerase</keyword>
<dbReference type="eggNOG" id="COG0625">
    <property type="taxonomic scope" value="Bacteria"/>
</dbReference>
<evidence type="ECO:0000313" key="4">
    <source>
        <dbReference type="EMBL" id="ABC27840.1"/>
    </source>
</evidence>
<dbReference type="RefSeq" id="WP_011394915.1">
    <property type="nucleotide sequence ID" value="NC_007645.1"/>
</dbReference>
<dbReference type="InterPro" id="IPR005955">
    <property type="entry name" value="GST_Zeta"/>
</dbReference>
<dbReference type="KEGG" id="hch:HCH_00952"/>
<dbReference type="GO" id="GO:0004364">
    <property type="term" value="F:glutathione transferase activity"/>
    <property type="evidence" value="ECO:0007669"/>
    <property type="project" value="TreeGrafter"/>
</dbReference>
<dbReference type="InterPro" id="IPR034330">
    <property type="entry name" value="GST_Zeta_C"/>
</dbReference>
<dbReference type="InterPro" id="IPR036282">
    <property type="entry name" value="Glutathione-S-Trfase_C_sf"/>
</dbReference>
<name>Q2SND4_HAHCH</name>
<dbReference type="NCBIfam" id="TIGR01262">
    <property type="entry name" value="maiA"/>
    <property type="match status" value="1"/>
</dbReference>
<dbReference type="CDD" id="cd03191">
    <property type="entry name" value="GST_C_Zeta"/>
    <property type="match status" value="1"/>
</dbReference>
<dbReference type="STRING" id="349521.HCH_00952"/>
<dbReference type="PROSITE" id="PS50404">
    <property type="entry name" value="GST_NTER"/>
    <property type="match status" value="1"/>
</dbReference>
<dbReference type="AlphaFoldDB" id="Q2SND4"/>
<dbReference type="EC" id="5.2.1.2" evidence="4"/>
<dbReference type="PROSITE" id="PS50405">
    <property type="entry name" value="GST_CTER"/>
    <property type="match status" value="1"/>
</dbReference>
<evidence type="ECO:0000313" key="5">
    <source>
        <dbReference type="Proteomes" id="UP000000238"/>
    </source>
</evidence>
<dbReference type="Pfam" id="PF13410">
    <property type="entry name" value="GST_C_2"/>
    <property type="match status" value="1"/>
</dbReference>
<dbReference type="InterPro" id="IPR010987">
    <property type="entry name" value="Glutathione-S-Trfase_C-like"/>
</dbReference>
<dbReference type="SFLD" id="SFLDG00358">
    <property type="entry name" value="Main_(cytGST)"/>
    <property type="match status" value="1"/>
</dbReference>
<dbReference type="GO" id="GO:0006749">
    <property type="term" value="P:glutathione metabolic process"/>
    <property type="evidence" value="ECO:0007669"/>
    <property type="project" value="TreeGrafter"/>
</dbReference>
<dbReference type="InterPro" id="IPR040079">
    <property type="entry name" value="Glutathione_S-Trfase"/>
</dbReference>
<dbReference type="Gene3D" id="3.40.30.10">
    <property type="entry name" value="Glutaredoxin"/>
    <property type="match status" value="1"/>
</dbReference>
<evidence type="ECO:0000256" key="1">
    <source>
        <dbReference type="ARBA" id="ARBA00010007"/>
    </source>
</evidence>
<dbReference type="HOGENOM" id="CLU_011226_20_1_6"/>
<accession>Q2SND4</accession>
<dbReference type="InterPro" id="IPR036249">
    <property type="entry name" value="Thioredoxin-like_sf"/>
</dbReference>
<dbReference type="EMBL" id="CP000155">
    <property type="protein sequence ID" value="ABC27840.1"/>
    <property type="molecule type" value="Genomic_DNA"/>
</dbReference>